<accession>A0A841JQL0</accession>
<dbReference type="Proteomes" id="UP000538666">
    <property type="component" value="Unassembled WGS sequence"/>
</dbReference>
<proteinExistence type="predicted"/>
<dbReference type="PANTHER" id="PTHR38033:SF1">
    <property type="entry name" value="DOTU FAMILY TYPE IV_VI SECRETION SYSTEM PROTEIN"/>
    <property type="match status" value="1"/>
</dbReference>
<reference evidence="3 4" key="1">
    <citation type="submission" date="2020-08" db="EMBL/GenBank/DDBJ databases">
        <title>Genomic Encyclopedia of Type Strains, Phase IV (KMG-IV): sequencing the most valuable type-strain genomes for metagenomic binning, comparative biology and taxonomic classification.</title>
        <authorList>
            <person name="Goeker M."/>
        </authorList>
    </citation>
    <scope>NUCLEOTIDE SEQUENCE [LARGE SCALE GENOMIC DNA]</scope>
    <source>
        <strain evidence="3 4">DSM 103733</strain>
    </source>
</reference>
<evidence type="ECO:0000313" key="3">
    <source>
        <dbReference type="EMBL" id="MBB6143616.1"/>
    </source>
</evidence>
<dbReference type="PANTHER" id="PTHR38033">
    <property type="entry name" value="MEMBRANE PROTEIN-RELATED"/>
    <property type="match status" value="1"/>
</dbReference>
<dbReference type="AlphaFoldDB" id="A0A841JQL0"/>
<dbReference type="RefSeq" id="WP_050058774.1">
    <property type="nucleotide sequence ID" value="NZ_JACHEK010000003.1"/>
</dbReference>
<dbReference type="Pfam" id="PF09850">
    <property type="entry name" value="DotU"/>
    <property type="match status" value="1"/>
</dbReference>
<organism evidence="3 4">
    <name type="scientific">Silvibacterium bohemicum</name>
    <dbReference type="NCBI Taxonomy" id="1577686"/>
    <lineage>
        <taxon>Bacteria</taxon>
        <taxon>Pseudomonadati</taxon>
        <taxon>Acidobacteriota</taxon>
        <taxon>Terriglobia</taxon>
        <taxon>Terriglobales</taxon>
        <taxon>Acidobacteriaceae</taxon>
        <taxon>Silvibacterium</taxon>
    </lineage>
</organism>
<comment type="caution">
    <text evidence="3">The sequence shown here is derived from an EMBL/GenBank/DDBJ whole genome shotgun (WGS) entry which is preliminary data.</text>
</comment>
<dbReference type="EMBL" id="JACHEK010000003">
    <property type="protein sequence ID" value="MBB6143616.1"/>
    <property type="molecule type" value="Genomic_DNA"/>
</dbReference>
<feature type="transmembrane region" description="Helical" evidence="1">
    <location>
        <begin position="236"/>
        <end position="260"/>
    </location>
</feature>
<evidence type="ECO:0000313" key="4">
    <source>
        <dbReference type="Proteomes" id="UP000538666"/>
    </source>
</evidence>
<dbReference type="InterPro" id="IPR038522">
    <property type="entry name" value="T4/T6SS_DotU_sf"/>
</dbReference>
<keyword evidence="1" id="KW-0472">Membrane</keyword>
<dbReference type="Gene3D" id="1.25.40.590">
    <property type="entry name" value="Type IV / VI secretion system, DotU"/>
    <property type="match status" value="1"/>
</dbReference>
<keyword evidence="1" id="KW-0812">Transmembrane</keyword>
<evidence type="ECO:0000256" key="1">
    <source>
        <dbReference type="SAM" id="Phobius"/>
    </source>
</evidence>
<name>A0A841JQL0_9BACT</name>
<evidence type="ECO:0000259" key="2">
    <source>
        <dbReference type="Pfam" id="PF09850"/>
    </source>
</evidence>
<gene>
    <name evidence="3" type="ORF">HNQ77_001565</name>
</gene>
<sequence length="428" mass="46990">MPERSQNSYPLLREFREFYAEIARLRQIAEGSRAGGQATPGLRQASVAAATPEADGAGGVSLAIETDDAVASRVWYEMTRYLDHKMYEVKAAASSFSHDILDQMLYIMAAYADETFLCLVEWSGKDYWSDRLMELRLFRSQVAGQEIFRRIDRLLARQDYGTEELAAVYLMTLALGFKGQYLREPNSIEIYRRKLFDRLLLTNPDLGWDGRRIFPEAYRHTVTEGAPVKMPEPKKWWGVVAAIVGAWLIVSTIAWLVVVGPTRKNLSVTRHALAVVTSQHSTAETTAKWSSLVFEQQGDAFQLPLPATLSVKRTATGNVVAPLLIGVEVSGGNSTASRIKEWLSSGLSRFPINPYSAAAQTKSVASVQQVSTPDGITAGDTTSFFLVDPGLSAQDLALHPTLTFPSRESAGAAAVTLSIPDRTPVATP</sequence>
<keyword evidence="4" id="KW-1185">Reference proteome</keyword>
<keyword evidence="1" id="KW-1133">Transmembrane helix</keyword>
<feature type="domain" description="Type IV / VI secretion system DotU" evidence="2">
    <location>
        <begin position="86"/>
        <end position="249"/>
    </location>
</feature>
<dbReference type="InterPro" id="IPR017732">
    <property type="entry name" value="T4/T6SS_DotU"/>
</dbReference>
<protein>
    <submittedName>
        <fullName evidence="3">Type IV/VI secretion system ImpK/VasF family protein</fullName>
    </submittedName>
</protein>